<dbReference type="SUPFAM" id="SSF46689">
    <property type="entry name" value="Homeodomain-like"/>
    <property type="match status" value="1"/>
</dbReference>
<comment type="subcellular location">
    <subcellularLocation>
        <location evidence="1">Nucleus</location>
    </subcellularLocation>
</comment>
<comment type="caution">
    <text evidence="4">The sequence shown here is derived from an EMBL/GenBank/DDBJ whole genome shotgun (WGS) entry which is preliminary data.</text>
</comment>
<protein>
    <recommendedName>
        <fullName evidence="3">HTH psq-type domain-containing protein</fullName>
    </recommendedName>
</protein>
<reference evidence="4 5" key="1">
    <citation type="journal article" date="2016" name="Nat. Commun.">
        <title>Extremotolerant tardigrade genome and improved radiotolerance of human cultured cells by tardigrade-unique protein.</title>
        <authorList>
            <person name="Hashimoto T."/>
            <person name="Horikawa D.D."/>
            <person name="Saito Y."/>
            <person name="Kuwahara H."/>
            <person name="Kozuka-Hata H."/>
            <person name="Shin-I T."/>
            <person name="Minakuchi Y."/>
            <person name="Ohishi K."/>
            <person name="Motoyama A."/>
            <person name="Aizu T."/>
            <person name="Enomoto A."/>
            <person name="Kondo K."/>
            <person name="Tanaka S."/>
            <person name="Hara Y."/>
            <person name="Koshikawa S."/>
            <person name="Sagara H."/>
            <person name="Miura T."/>
            <person name="Yokobori S."/>
            <person name="Miyagawa K."/>
            <person name="Suzuki Y."/>
            <person name="Kubo T."/>
            <person name="Oyama M."/>
            <person name="Kohara Y."/>
            <person name="Fujiyama A."/>
            <person name="Arakawa K."/>
            <person name="Katayama T."/>
            <person name="Toyoda A."/>
            <person name="Kunieda T."/>
        </authorList>
    </citation>
    <scope>NUCLEOTIDE SEQUENCE [LARGE SCALE GENOMIC DNA]</scope>
    <source>
        <strain evidence="4 5">YOKOZUNA-1</strain>
    </source>
</reference>
<organism evidence="4 5">
    <name type="scientific">Ramazzottius varieornatus</name>
    <name type="common">Water bear</name>
    <name type="synonym">Tardigrade</name>
    <dbReference type="NCBI Taxonomy" id="947166"/>
    <lineage>
        <taxon>Eukaryota</taxon>
        <taxon>Metazoa</taxon>
        <taxon>Ecdysozoa</taxon>
        <taxon>Tardigrada</taxon>
        <taxon>Eutardigrada</taxon>
        <taxon>Parachela</taxon>
        <taxon>Hypsibioidea</taxon>
        <taxon>Ramazzottiidae</taxon>
        <taxon>Ramazzottius</taxon>
    </lineage>
</organism>
<name>A0A1D1VUX3_RAMVA</name>
<feature type="compositionally biased region" description="Acidic residues" evidence="2">
    <location>
        <begin position="259"/>
        <end position="269"/>
    </location>
</feature>
<evidence type="ECO:0000256" key="2">
    <source>
        <dbReference type="SAM" id="MobiDB-lite"/>
    </source>
</evidence>
<feature type="region of interest" description="Disordered" evidence="2">
    <location>
        <begin position="232"/>
        <end position="269"/>
    </location>
</feature>
<feature type="compositionally biased region" description="Polar residues" evidence="2">
    <location>
        <begin position="233"/>
        <end position="243"/>
    </location>
</feature>
<evidence type="ECO:0000313" key="4">
    <source>
        <dbReference type="EMBL" id="GAV04033.1"/>
    </source>
</evidence>
<sequence length="289" mass="32651">MGQRGKIMRPYGEEDLMEAVEAVKSGMTLRAAEMKYGVCSGTIRNYLANHGRRQSKMVKMGRPPFMTLEEEEALVTILQEHRESTGQPLRTDEFQSLVLKYVKERLGRGRKARTCHEKWRRLFFKRHPEAKALMSLKRRSPRKSQTDIPKRQSRHSGKTKPVEGLVALSPTKKKVEISHACQHSCCRETSPAAPFSKDSSAMLLIRSLLVDNLNFNHTQAEAVLDFTIRTSKRGNTPQPTAARSSKAHARSVHIPPVAESEDEAMDEPEGEYVVKSVRVNNLTIYALPS</sequence>
<accession>A0A1D1VUX3</accession>
<proteinExistence type="predicted"/>
<dbReference type="GO" id="GO:0003677">
    <property type="term" value="F:DNA binding"/>
    <property type="evidence" value="ECO:0007669"/>
    <property type="project" value="InterPro"/>
</dbReference>
<dbReference type="InterPro" id="IPR009057">
    <property type="entry name" value="Homeodomain-like_sf"/>
</dbReference>
<feature type="domain" description="HTH psq-type" evidence="3">
    <location>
        <begin position="13"/>
        <end position="49"/>
    </location>
</feature>
<keyword evidence="5" id="KW-1185">Reference proteome</keyword>
<dbReference type="EMBL" id="BDGG01000010">
    <property type="protein sequence ID" value="GAV04033.1"/>
    <property type="molecule type" value="Genomic_DNA"/>
</dbReference>
<dbReference type="Proteomes" id="UP000186922">
    <property type="component" value="Unassembled WGS sequence"/>
</dbReference>
<evidence type="ECO:0000259" key="3">
    <source>
        <dbReference type="Pfam" id="PF05225"/>
    </source>
</evidence>
<dbReference type="OrthoDB" id="10261408at2759"/>
<dbReference type="Gene3D" id="1.10.10.60">
    <property type="entry name" value="Homeodomain-like"/>
    <property type="match status" value="1"/>
</dbReference>
<evidence type="ECO:0000256" key="1">
    <source>
        <dbReference type="ARBA" id="ARBA00004123"/>
    </source>
</evidence>
<feature type="region of interest" description="Disordered" evidence="2">
    <location>
        <begin position="133"/>
        <end position="161"/>
    </location>
</feature>
<dbReference type="Pfam" id="PF05225">
    <property type="entry name" value="HTH_psq"/>
    <property type="match status" value="1"/>
</dbReference>
<dbReference type="GO" id="GO:0005634">
    <property type="term" value="C:nucleus"/>
    <property type="evidence" value="ECO:0007669"/>
    <property type="project" value="UniProtKB-SubCell"/>
</dbReference>
<evidence type="ECO:0000313" key="5">
    <source>
        <dbReference type="Proteomes" id="UP000186922"/>
    </source>
</evidence>
<dbReference type="InterPro" id="IPR007889">
    <property type="entry name" value="HTH_Psq"/>
</dbReference>
<gene>
    <name evidence="4" type="primary">RvY_14376-1</name>
    <name evidence="4" type="synonym">RvY_14376.1</name>
    <name evidence="4" type="ORF">RvY_14376</name>
</gene>
<dbReference type="AlphaFoldDB" id="A0A1D1VUX3"/>